<reference evidence="1" key="2">
    <citation type="journal article" date="2023" name="Int. J. Mol. Sci.">
        <title>De Novo Assembly and Annotation of 11 Diverse Shrub Willow (Salix) Genomes Reveals Novel Gene Organization in Sex-Linked Regions.</title>
        <authorList>
            <person name="Hyden B."/>
            <person name="Feng K."/>
            <person name="Yates T.B."/>
            <person name="Jawdy S."/>
            <person name="Cereghino C."/>
            <person name="Smart L.B."/>
            <person name="Muchero W."/>
        </authorList>
    </citation>
    <scope>NUCLEOTIDE SEQUENCE</scope>
    <source>
        <tissue evidence="1">Shoot tip</tissue>
    </source>
</reference>
<comment type="caution">
    <text evidence="1">The sequence shown here is derived from an EMBL/GenBank/DDBJ whole genome shotgun (WGS) entry which is preliminary data.</text>
</comment>
<gene>
    <name evidence="1" type="ORF">OIU74_003567</name>
</gene>
<sequence>MATTEGSLFRSIWQSFNVLSDSCSKLSNVLTRIPLDSATFLLSSKKQVFRILLPFFRSGGGINDLGTNSRPRILTTSISSNSSIAFDSANVG</sequence>
<protein>
    <submittedName>
        <fullName evidence="1">Uncharacterized protein</fullName>
    </submittedName>
</protein>
<name>A0A9Q0ZL78_9ROSI</name>
<dbReference type="Proteomes" id="UP001151752">
    <property type="component" value="Chromosome 4"/>
</dbReference>
<proteinExistence type="predicted"/>
<reference evidence="1" key="1">
    <citation type="submission" date="2022-11" db="EMBL/GenBank/DDBJ databases">
        <authorList>
            <person name="Hyden B.L."/>
            <person name="Feng K."/>
            <person name="Yates T."/>
            <person name="Jawdy S."/>
            <person name="Smart L.B."/>
            <person name="Muchero W."/>
        </authorList>
    </citation>
    <scope>NUCLEOTIDE SEQUENCE</scope>
    <source>
        <tissue evidence="1">Shoot tip</tissue>
    </source>
</reference>
<dbReference type="AlphaFoldDB" id="A0A9Q0ZL78"/>
<keyword evidence="2" id="KW-1185">Reference proteome</keyword>
<dbReference type="EMBL" id="JAPFFM010000010">
    <property type="protein sequence ID" value="KAJ6738626.1"/>
    <property type="molecule type" value="Genomic_DNA"/>
</dbReference>
<evidence type="ECO:0000313" key="2">
    <source>
        <dbReference type="Proteomes" id="UP001151752"/>
    </source>
</evidence>
<accession>A0A9Q0ZL78</accession>
<organism evidence="1 2">
    <name type="scientific">Salix koriyanagi</name>
    <dbReference type="NCBI Taxonomy" id="2511006"/>
    <lineage>
        <taxon>Eukaryota</taxon>
        <taxon>Viridiplantae</taxon>
        <taxon>Streptophyta</taxon>
        <taxon>Embryophyta</taxon>
        <taxon>Tracheophyta</taxon>
        <taxon>Spermatophyta</taxon>
        <taxon>Magnoliopsida</taxon>
        <taxon>eudicotyledons</taxon>
        <taxon>Gunneridae</taxon>
        <taxon>Pentapetalae</taxon>
        <taxon>rosids</taxon>
        <taxon>fabids</taxon>
        <taxon>Malpighiales</taxon>
        <taxon>Salicaceae</taxon>
        <taxon>Saliceae</taxon>
        <taxon>Salix</taxon>
    </lineage>
</organism>
<evidence type="ECO:0000313" key="1">
    <source>
        <dbReference type="EMBL" id="KAJ6738626.1"/>
    </source>
</evidence>